<dbReference type="RefSeq" id="WP_182041817.1">
    <property type="nucleotide sequence ID" value="NZ_JACDZE010000001.1"/>
</dbReference>
<dbReference type="AlphaFoldDB" id="A0A838ZIM1"/>
<organism evidence="1 2">
    <name type="scientific">Moheibacter lacus</name>
    <dbReference type="NCBI Taxonomy" id="2745851"/>
    <lineage>
        <taxon>Bacteria</taxon>
        <taxon>Pseudomonadati</taxon>
        <taxon>Bacteroidota</taxon>
        <taxon>Flavobacteriia</taxon>
        <taxon>Flavobacteriales</taxon>
        <taxon>Weeksellaceae</taxon>
        <taxon>Moheibacter</taxon>
    </lineage>
</organism>
<protein>
    <submittedName>
        <fullName evidence="1">Uncharacterized protein</fullName>
    </submittedName>
</protein>
<dbReference type="Proteomes" id="UP000552241">
    <property type="component" value="Unassembled WGS sequence"/>
</dbReference>
<proteinExistence type="predicted"/>
<accession>A0A838ZIM1</accession>
<reference evidence="1 2" key="1">
    <citation type="submission" date="2020-07" db="EMBL/GenBank/DDBJ databases">
        <title>Moheibacter lacus sp. nov., a member of the family Flavobacteriaceae isolated from freshwater lake sediment.</title>
        <authorList>
            <person name="Liu Y."/>
        </authorList>
    </citation>
    <scope>NUCLEOTIDE SEQUENCE [LARGE SCALE GENOMIC DNA]</scope>
    <source>
        <strain evidence="1 2">BDHS18</strain>
    </source>
</reference>
<gene>
    <name evidence="1" type="ORF">HU137_00300</name>
</gene>
<sequence>MKSKKKRKILLTSPTDAVTQFQPLLKIFTNPLYGQYSLAFQHNQAEILADQFEMDLKDAEKLDLIQWKNRPQYQKLTERIIRLLSPFL</sequence>
<name>A0A838ZIM1_9FLAO</name>
<comment type="caution">
    <text evidence="1">The sequence shown here is derived from an EMBL/GenBank/DDBJ whole genome shotgun (WGS) entry which is preliminary data.</text>
</comment>
<evidence type="ECO:0000313" key="1">
    <source>
        <dbReference type="EMBL" id="MBA5628204.1"/>
    </source>
</evidence>
<evidence type="ECO:0000313" key="2">
    <source>
        <dbReference type="Proteomes" id="UP000552241"/>
    </source>
</evidence>
<dbReference type="EMBL" id="JACDZE010000001">
    <property type="protein sequence ID" value="MBA5628204.1"/>
    <property type="molecule type" value="Genomic_DNA"/>
</dbReference>
<keyword evidence="2" id="KW-1185">Reference proteome</keyword>